<reference evidence="2" key="1">
    <citation type="journal article" date="2012" name="Mol. Plant Microbe Interact.">
        <title>A highly conserved effector in Fusarium oxysporum is required for full virulence on Arabidopsis.</title>
        <authorList>
            <person name="Thatcher L.F."/>
            <person name="Gardiner D.M."/>
            <person name="Kazan K."/>
            <person name="Manners J."/>
        </authorList>
    </citation>
    <scope>NUCLEOTIDE SEQUENCE [LARGE SCALE GENOMIC DNA]</scope>
    <source>
        <strain evidence="2">Fo5176</strain>
    </source>
</reference>
<organism evidence="1 2">
    <name type="scientific">Fusarium oxysporum (strain Fo5176)</name>
    <name type="common">Fusarium vascular wilt</name>
    <dbReference type="NCBI Taxonomy" id="660025"/>
    <lineage>
        <taxon>Eukaryota</taxon>
        <taxon>Fungi</taxon>
        <taxon>Dikarya</taxon>
        <taxon>Ascomycota</taxon>
        <taxon>Pezizomycotina</taxon>
        <taxon>Sordariomycetes</taxon>
        <taxon>Hypocreomycetidae</taxon>
        <taxon>Hypocreales</taxon>
        <taxon>Nectriaceae</taxon>
        <taxon>Fusarium</taxon>
        <taxon>Fusarium oxysporum species complex</taxon>
    </lineage>
</organism>
<dbReference type="PANTHER" id="PTHR10909">
    <property type="entry name" value="ELECTRON TRANSPORT OXIDOREDUCTASE"/>
    <property type="match status" value="1"/>
</dbReference>
<dbReference type="EnsemblFungi" id="FOXG_14831T0">
    <property type="protein sequence ID" value="FOXG_14831P0"/>
    <property type="gene ID" value="FOXG_14831"/>
</dbReference>
<dbReference type="InterPro" id="IPR012258">
    <property type="entry name" value="Acyl-CoA_oxidase"/>
</dbReference>
<dbReference type="InterPro" id="IPR046373">
    <property type="entry name" value="Acyl-CoA_Oxase/DH_mid-dom_sf"/>
</dbReference>
<dbReference type="PANTHER" id="PTHR10909:SF382">
    <property type="entry name" value="ACYL-COENZYME A OXIDASE"/>
    <property type="match status" value="1"/>
</dbReference>
<dbReference type="SUPFAM" id="SSF56645">
    <property type="entry name" value="Acyl-CoA dehydrogenase NM domain-like"/>
    <property type="match status" value="1"/>
</dbReference>
<dbReference type="GO" id="GO:0003997">
    <property type="term" value="F:acyl-CoA oxidase activity"/>
    <property type="evidence" value="ECO:0007669"/>
    <property type="project" value="InterPro"/>
</dbReference>
<name>A0A0D2YEU3_FUSOF</name>
<dbReference type="GO" id="GO:0005504">
    <property type="term" value="F:fatty acid binding"/>
    <property type="evidence" value="ECO:0007669"/>
    <property type="project" value="TreeGrafter"/>
</dbReference>
<reference evidence="1" key="2">
    <citation type="submission" date="2025-08" db="UniProtKB">
        <authorList>
            <consortium name="EnsemblFungi"/>
        </authorList>
    </citation>
    <scope>IDENTIFICATION</scope>
    <source>
        <strain evidence="1">4287 / CBS 123668 / FGSC 9935 / NRRL 34936</strain>
    </source>
</reference>
<accession>A0A0D2YEU3</accession>
<dbReference type="Proteomes" id="UP000002489">
    <property type="component" value="Unassembled WGS sequence"/>
</dbReference>
<dbReference type="Gene3D" id="2.40.110.10">
    <property type="entry name" value="Butyryl-CoA Dehydrogenase, subunit A, domain 2"/>
    <property type="match status" value="1"/>
</dbReference>
<evidence type="ECO:0000313" key="2">
    <source>
        <dbReference type="Proteomes" id="UP000002489"/>
    </source>
</evidence>
<dbReference type="InterPro" id="IPR009100">
    <property type="entry name" value="AcylCoA_DH/oxidase_NM_dom_sf"/>
</dbReference>
<sequence length="250" mass="27890">MFHSKTILDQDIWQRDYDVVPPARPVDVALHYERAKLMCRHSDLTLHDIEKLTKRFWDFHFDRTLSHFAKERPDLQDLLTKLLSFEICGEFMLTEIGHGLDARNLETTATLQADGSFELHTPTTAASKLPYNALLGSPAKPESISAIRVGTRIAALYSERRTITAPDGHSAMPIIGFSTQQRPIVEGWVQGKVLTVFAHWAVGMCPDPAHPTQHAIGTIFKATVVKASRVLGELAERGTLEGNTLRRAGK</sequence>
<dbReference type="GO" id="GO:0033540">
    <property type="term" value="P:fatty acid beta-oxidation using acyl-CoA oxidase"/>
    <property type="evidence" value="ECO:0007669"/>
    <property type="project" value="TreeGrafter"/>
</dbReference>
<proteinExistence type="predicted"/>
<evidence type="ECO:0000313" key="1">
    <source>
        <dbReference type="EnsemblFungi" id="FOXG_14831P0"/>
    </source>
</evidence>
<protein>
    <submittedName>
        <fullName evidence="1">Uncharacterized protein</fullName>
    </submittedName>
</protein>
<dbReference type="GO" id="GO:0055088">
    <property type="term" value="P:lipid homeostasis"/>
    <property type="evidence" value="ECO:0007669"/>
    <property type="project" value="TreeGrafter"/>
</dbReference>
<dbReference type="GO" id="GO:0071949">
    <property type="term" value="F:FAD binding"/>
    <property type="evidence" value="ECO:0007669"/>
    <property type="project" value="InterPro"/>
</dbReference>
<dbReference type="AlphaFoldDB" id="A0A0D2YEU3"/>
<dbReference type="GO" id="GO:0005777">
    <property type="term" value="C:peroxisome"/>
    <property type="evidence" value="ECO:0007669"/>
    <property type="project" value="InterPro"/>
</dbReference>